<proteinExistence type="predicted"/>
<protein>
    <recommendedName>
        <fullName evidence="4">Flagellar protein FlgN</fullName>
    </recommendedName>
</protein>
<dbReference type="EMBL" id="WPHG01000001">
    <property type="protein sequence ID" value="MVA95726.1"/>
    <property type="molecule type" value="Genomic_DNA"/>
</dbReference>
<sequence length="141" mass="15017">MSEQDIYTSVPTLRAGTDAPSGPGPRAGSLGTIIIRIEEAIEAETAAIRTDVNFDLKASNARKSRHLYDLNRAVRDLGAGALEAHRSDIGRLRDKLADNESAIKAHLSAVNEVARLLQDAIERSEDDGTYSTRAFGGGGGL</sequence>
<keyword evidence="3" id="KW-1185">Reference proteome</keyword>
<comment type="caution">
    <text evidence="2">The sequence shown here is derived from an EMBL/GenBank/DDBJ whole genome shotgun (WGS) entry which is preliminary data.</text>
</comment>
<name>A0A844Q6Q0_9HYPH</name>
<evidence type="ECO:0000313" key="2">
    <source>
        <dbReference type="EMBL" id="MVA95726.1"/>
    </source>
</evidence>
<reference evidence="2 3" key="1">
    <citation type="submission" date="2019-12" db="EMBL/GenBank/DDBJ databases">
        <title>Nitratireductor arenosus sp. nov., Isolated from sea sand, Jeju island, South Korea.</title>
        <authorList>
            <person name="Kim W."/>
        </authorList>
    </citation>
    <scope>NUCLEOTIDE SEQUENCE [LARGE SCALE GENOMIC DNA]</scope>
    <source>
        <strain evidence="2 3">CAU 1489</strain>
    </source>
</reference>
<dbReference type="AlphaFoldDB" id="A0A844Q6Q0"/>
<dbReference type="Proteomes" id="UP000463224">
    <property type="component" value="Unassembled WGS sequence"/>
</dbReference>
<dbReference type="RefSeq" id="WP_343040110.1">
    <property type="nucleotide sequence ID" value="NZ_WPHG01000001.1"/>
</dbReference>
<evidence type="ECO:0000313" key="3">
    <source>
        <dbReference type="Proteomes" id="UP000463224"/>
    </source>
</evidence>
<feature type="region of interest" description="Disordered" evidence="1">
    <location>
        <begin position="1"/>
        <end position="28"/>
    </location>
</feature>
<evidence type="ECO:0008006" key="4">
    <source>
        <dbReference type="Google" id="ProtNLM"/>
    </source>
</evidence>
<organism evidence="2 3">
    <name type="scientific">Nitratireductor arenosus</name>
    <dbReference type="NCBI Taxonomy" id="2682096"/>
    <lineage>
        <taxon>Bacteria</taxon>
        <taxon>Pseudomonadati</taxon>
        <taxon>Pseudomonadota</taxon>
        <taxon>Alphaproteobacteria</taxon>
        <taxon>Hyphomicrobiales</taxon>
        <taxon>Phyllobacteriaceae</taxon>
        <taxon>Nitratireductor</taxon>
    </lineage>
</organism>
<evidence type="ECO:0000256" key="1">
    <source>
        <dbReference type="SAM" id="MobiDB-lite"/>
    </source>
</evidence>
<feature type="compositionally biased region" description="Polar residues" evidence="1">
    <location>
        <begin position="1"/>
        <end position="11"/>
    </location>
</feature>
<accession>A0A844Q6Q0</accession>
<gene>
    <name evidence="2" type="ORF">GN330_00475</name>
</gene>